<sequence length="414" mass="48163">MNSPFYSRELYARAMEARVLRRVVSELCEQERWGTDRLTHTPIEERIETGLSDDEYLIALAIDRSPTEFVINFEHEYLARDKVPDLSDVPEECVAPVVPFHFKYPDEVIREKAEFKRLESDFKELREKLIAEHLEKHPNEDRVQAELQTRRDYYQTEREKTQAFLDTEQLPPISKEAMFIWMDWVYAFENKITPWTLKRARHRLSELVEQEVSRIEAAIKDNSSTRRFADISSMPSVDPTKFPEQENTSQRRPEQHASLDPSAVQSDDTAIANNANRPLNGTTKTPPSIVEPFASNLAEAKRTMKDRQTPVAIRLRGRQRRLLEELLESDDYRLTHEELAREVFRKAEDKIPVKAVRNLATNINVKFEKNFIPLHISVEQAELGNLCIAELQISGKSDWISAMKRIEAKRSAES</sequence>
<gene>
    <name evidence="2" type="ORF">RBWH47_04991</name>
</gene>
<name>F2AU27_RHOBT</name>
<evidence type="ECO:0000313" key="3">
    <source>
        <dbReference type="Proteomes" id="UP000006222"/>
    </source>
</evidence>
<reference evidence="2 3" key="1">
    <citation type="journal article" date="2013" name="Mar. Genomics">
        <title>Expression of sulfatases in Rhodopirellula baltica and the diversity of sulfatases in the genus Rhodopirellula.</title>
        <authorList>
            <person name="Wegner C.E."/>
            <person name="Richter-Heitmann T."/>
            <person name="Klindworth A."/>
            <person name="Klockow C."/>
            <person name="Richter M."/>
            <person name="Achstetter T."/>
            <person name="Glockner F.O."/>
            <person name="Harder J."/>
        </authorList>
    </citation>
    <scope>NUCLEOTIDE SEQUENCE [LARGE SCALE GENOMIC DNA]</scope>
    <source>
        <strain evidence="2 3">WH47</strain>
    </source>
</reference>
<comment type="caution">
    <text evidence="2">The sequence shown here is derived from an EMBL/GenBank/DDBJ whole genome shotgun (WGS) entry which is preliminary data.</text>
</comment>
<evidence type="ECO:0000256" key="1">
    <source>
        <dbReference type="SAM" id="MobiDB-lite"/>
    </source>
</evidence>
<dbReference type="RefSeq" id="WP_007327138.1">
    <property type="nucleotide sequence ID" value="NZ_AFAR01000171.1"/>
</dbReference>
<protein>
    <submittedName>
        <fullName evidence="2">Uncharacterized protein</fullName>
    </submittedName>
</protein>
<feature type="compositionally biased region" description="Basic and acidic residues" evidence="1">
    <location>
        <begin position="241"/>
        <end position="257"/>
    </location>
</feature>
<accession>F2AU27</accession>
<feature type="region of interest" description="Disordered" evidence="1">
    <location>
        <begin position="226"/>
        <end position="265"/>
    </location>
</feature>
<evidence type="ECO:0000313" key="2">
    <source>
        <dbReference type="EMBL" id="EGF26818.1"/>
    </source>
</evidence>
<proteinExistence type="predicted"/>
<dbReference type="AlphaFoldDB" id="F2AU27"/>
<dbReference type="PATRIC" id="fig|991778.3.peg.3426"/>
<dbReference type="Proteomes" id="UP000006222">
    <property type="component" value="Unassembled WGS sequence"/>
</dbReference>
<dbReference type="EMBL" id="AFAR01000171">
    <property type="protein sequence ID" value="EGF26818.1"/>
    <property type="molecule type" value="Genomic_DNA"/>
</dbReference>
<organism evidence="2 3">
    <name type="scientific">Rhodopirellula baltica WH47</name>
    <dbReference type="NCBI Taxonomy" id="991778"/>
    <lineage>
        <taxon>Bacteria</taxon>
        <taxon>Pseudomonadati</taxon>
        <taxon>Planctomycetota</taxon>
        <taxon>Planctomycetia</taxon>
        <taxon>Pirellulales</taxon>
        <taxon>Pirellulaceae</taxon>
        <taxon>Rhodopirellula</taxon>
    </lineage>
</organism>